<name>A0A9P9FTE6_9HYPO</name>
<dbReference type="PANTHER" id="PTHR43677:SF4">
    <property type="entry name" value="QUINONE OXIDOREDUCTASE-LIKE PROTEIN 2"/>
    <property type="match status" value="1"/>
</dbReference>
<feature type="domain" description="Alcohol dehydrogenase-like C-terminal" evidence="1">
    <location>
        <begin position="202"/>
        <end position="332"/>
    </location>
</feature>
<dbReference type="CDD" id="cd05188">
    <property type="entry name" value="MDR"/>
    <property type="match status" value="1"/>
</dbReference>
<reference evidence="3" key="1">
    <citation type="journal article" date="2021" name="Nat. Commun.">
        <title>Genetic determinants of endophytism in the Arabidopsis root mycobiome.</title>
        <authorList>
            <person name="Mesny F."/>
            <person name="Miyauchi S."/>
            <person name="Thiergart T."/>
            <person name="Pickel B."/>
            <person name="Atanasova L."/>
            <person name="Karlsson M."/>
            <person name="Huettel B."/>
            <person name="Barry K.W."/>
            <person name="Haridas S."/>
            <person name="Chen C."/>
            <person name="Bauer D."/>
            <person name="Andreopoulos W."/>
            <person name="Pangilinan J."/>
            <person name="LaButti K."/>
            <person name="Riley R."/>
            <person name="Lipzen A."/>
            <person name="Clum A."/>
            <person name="Drula E."/>
            <person name="Henrissat B."/>
            <person name="Kohler A."/>
            <person name="Grigoriev I.V."/>
            <person name="Martin F.M."/>
            <person name="Hacquard S."/>
        </authorList>
    </citation>
    <scope>NUCLEOTIDE SEQUENCE</scope>
    <source>
        <strain evidence="3">MPI-CAGE-AT-0147</strain>
    </source>
</reference>
<keyword evidence="4" id="KW-1185">Reference proteome</keyword>
<protein>
    <submittedName>
        <fullName evidence="3">Chaperonin 10-like protein</fullName>
    </submittedName>
</protein>
<evidence type="ECO:0000313" key="3">
    <source>
        <dbReference type="EMBL" id="KAH7177009.1"/>
    </source>
</evidence>
<dbReference type="GO" id="GO:0016491">
    <property type="term" value="F:oxidoreductase activity"/>
    <property type="evidence" value="ECO:0007669"/>
    <property type="project" value="TreeGrafter"/>
</dbReference>
<dbReference type="PANTHER" id="PTHR43677">
    <property type="entry name" value="SHORT-CHAIN DEHYDROGENASE/REDUCTASE"/>
    <property type="match status" value="1"/>
</dbReference>
<evidence type="ECO:0000313" key="4">
    <source>
        <dbReference type="Proteomes" id="UP000738349"/>
    </source>
</evidence>
<dbReference type="Pfam" id="PF00107">
    <property type="entry name" value="ADH_zinc_N"/>
    <property type="match status" value="1"/>
</dbReference>
<dbReference type="InterPro" id="IPR013154">
    <property type="entry name" value="ADH-like_N"/>
</dbReference>
<proteinExistence type="predicted"/>
<comment type="caution">
    <text evidence="3">The sequence shown here is derived from an EMBL/GenBank/DDBJ whole genome shotgun (WGS) entry which is preliminary data.</text>
</comment>
<dbReference type="Pfam" id="PF08240">
    <property type="entry name" value="ADH_N"/>
    <property type="match status" value="1"/>
</dbReference>
<organism evidence="3 4">
    <name type="scientific">Dactylonectria macrodidyma</name>
    <dbReference type="NCBI Taxonomy" id="307937"/>
    <lineage>
        <taxon>Eukaryota</taxon>
        <taxon>Fungi</taxon>
        <taxon>Dikarya</taxon>
        <taxon>Ascomycota</taxon>
        <taxon>Pezizomycotina</taxon>
        <taxon>Sordariomycetes</taxon>
        <taxon>Hypocreomycetidae</taxon>
        <taxon>Hypocreales</taxon>
        <taxon>Nectriaceae</taxon>
        <taxon>Dactylonectria</taxon>
    </lineage>
</organism>
<dbReference type="Gene3D" id="3.40.50.720">
    <property type="entry name" value="NAD(P)-binding Rossmann-like Domain"/>
    <property type="match status" value="1"/>
</dbReference>
<dbReference type="InterPro" id="IPR051397">
    <property type="entry name" value="Zn-ADH-like_protein"/>
</dbReference>
<evidence type="ECO:0000259" key="2">
    <source>
        <dbReference type="Pfam" id="PF08240"/>
    </source>
</evidence>
<dbReference type="InterPro" id="IPR013149">
    <property type="entry name" value="ADH-like_C"/>
</dbReference>
<dbReference type="InterPro" id="IPR036291">
    <property type="entry name" value="NAD(P)-bd_dom_sf"/>
</dbReference>
<accession>A0A9P9FTE6</accession>
<dbReference type="GO" id="GO:0005739">
    <property type="term" value="C:mitochondrion"/>
    <property type="evidence" value="ECO:0007669"/>
    <property type="project" value="TreeGrafter"/>
</dbReference>
<evidence type="ECO:0000259" key="1">
    <source>
        <dbReference type="Pfam" id="PF00107"/>
    </source>
</evidence>
<dbReference type="OrthoDB" id="5407715at2759"/>
<dbReference type="EMBL" id="JAGMUV010000001">
    <property type="protein sequence ID" value="KAH7177009.1"/>
    <property type="molecule type" value="Genomic_DNA"/>
</dbReference>
<dbReference type="SUPFAM" id="SSF51735">
    <property type="entry name" value="NAD(P)-binding Rossmann-fold domains"/>
    <property type="match status" value="1"/>
</dbReference>
<gene>
    <name evidence="3" type="ORF">EDB81DRAFT_898607</name>
</gene>
<dbReference type="SUPFAM" id="SSF50129">
    <property type="entry name" value="GroES-like"/>
    <property type="match status" value="1"/>
</dbReference>
<sequence>MVAHIPAQHRVLVLSKVGEPMALDVQPVPKPSPGSVVIRVLAASVRANAPNVYRNPENGHSLPLPFVPGFIAIGRVVDIGPDATRLKPGQLVFFDPYIQGRDDSESRYISGFMEGFNEGSRSLSRVEWRNSTYAEYAKLPLENCHPLDEQRLLGDAKDGGLGYSLEDLTHIFSMLIPFGGLADIDVKAGDTVIIAPATGRYGSAAAHVALALGARVIAIGRNATILSQLEPISPRLSTVQITNNIENDTEALRSAAPRGVDAFWDMSPPAAGDSTHFRSCLNVIKSGGRVSLMGSIVSGVSFGYMDILIRGLTIKGTWMCTREQTMRLISMVESGALLLGERAKMGPVRTFGLEQWDEALNIAAERTEPGEVVITP</sequence>
<dbReference type="InterPro" id="IPR011032">
    <property type="entry name" value="GroES-like_sf"/>
</dbReference>
<dbReference type="Proteomes" id="UP000738349">
    <property type="component" value="Unassembled WGS sequence"/>
</dbReference>
<feature type="domain" description="Alcohol dehydrogenase-like N-terminal" evidence="2">
    <location>
        <begin position="33"/>
        <end position="148"/>
    </location>
</feature>
<dbReference type="Gene3D" id="3.90.180.10">
    <property type="entry name" value="Medium-chain alcohol dehydrogenases, catalytic domain"/>
    <property type="match status" value="1"/>
</dbReference>
<dbReference type="AlphaFoldDB" id="A0A9P9FTE6"/>